<evidence type="ECO:0000313" key="2">
    <source>
        <dbReference type="EMBL" id="KAL3688108.1"/>
    </source>
</evidence>
<organism evidence="2 3">
    <name type="scientific">Riccia sorocarpa</name>
    <dbReference type="NCBI Taxonomy" id="122646"/>
    <lineage>
        <taxon>Eukaryota</taxon>
        <taxon>Viridiplantae</taxon>
        <taxon>Streptophyta</taxon>
        <taxon>Embryophyta</taxon>
        <taxon>Marchantiophyta</taxon>
        <taxon>Marchantiopsida</taxon>
        <taxon>Marchantiidae</taxon>
        <taxon>Marchantiales</taxon>
        <taxon>Ricciaceae</taxon>
        <taxon>Riccia</taxon>
    </lineage>
</organism>
<evidence type="ECO:0000313" key="3">
    <source>
        <dbReference type="Proteomes" id="UP001633002"/>
    </source>
</evidence>
<evidence type="ECO:0000259" key="1">
    <source>
        <dbReference type="Pfam" id="PF12680"/>
    </source>
</evidence>
<dbReference type="SUPFAM" id="SSF54427">
    <property type="entry name" value="NTF2-like"/>
    <property type="match status" value="1"/>
</dbReference>
<dbReference type="PANTHER" id="PTHR33698:SF3">
    <property type="entry name" value="OS09G0266000 PROTEIN"/>
    <property type="match status" value="1"/>
</dbReference>
<name>A0ABD3H9L0_9MARC</name>
<dbReference type="PANTHER" id="PTHR33698">
    <property type="entry name" value="NUCLEAR TRANSPORT FACTOR 2 (NTF2)-LIKE PROTEIN"/>
    <property type="match status" value="1"/>
</dbReference>
<gene>
    <name evidence="2" type="ORF">R1sor_014417</name>
</gene>
<accession>A0ABD3H9L0</accession>
<comment type="caution">
    <text evidence="2">The sequence shown here is derived from an EMBL/GenBank/DDBJ whole genome shotgun (WGS) entry which is preliminary data.</text>
</comment>
<dbReference type="Pfam" id="PF12680">
    <property type="entry name" value="SnoaL_2"/>
    <property type="match status" value="1"/>
</dbReference>
<sequence length="235" mass="26150">MAAVKSISVVSTPFSRRAADTIPVASAVNFSLPCLARRGSTKNHAAAAVEWSKSGVTCRRMVGVRAAAATTQDDAPSSSTQLVELPRKAADIAREFYELVNQRDYVKVSELFAEDCRYEDFTFPEPVKGRKEVVQFFEKVMTSMGPELKFVIDDITRDDPDAAGVIWHLEWRGKTFPYSRGCSFYRCEVNSSGQRQIKFARDIVEPAAKPGDIAMGAIKLVTGLFERFPKLIERI</sequence>
<proteinExistence type="predicted"/>
<feature type="domain" description="SnoaL-like" evidence="1">
    <location>
        <begin position="93"/>
        <end position="188"/>
    </location>
</feature>
<reference evidence="2 3" key="1">
    <citation type="submission" date="2024-09" db="EMBL/GenBank/DDBJ databases">
        <title>Chromosome-scale assembly of Riccia sorocarpa.</title>
        <authorList>
            <person name="Paukszto L."/>
        </authorList>
    </citation>
    <scope>NUCLEOTIDE SEQUENCE [LARGE SCALE GENOMIC DNA]</scope>
    <source>
        <strain evidence="2">LP-2024</strain>
        <tissue evidence="2">Aerial parts of the thallus</tissue>
    </source>
</reference>
<dbReference type="AlphaFoldDB" id="A0ABD3H9L0"/>
<protein>
    <recommendedName>
        <fullName evidence="1">SnoaL-like domain-containing protein</fullName>
    </recommendedName>
</protein>
<dbReference type="InterPro" id="IPR037401">
    <property type="entry name" value="SnoaL-like"/>
</dbReference>
<keyword evidence="3" id="KW-1185">Reference proteome</keyword>
<dbReference type="EMBL" id="JBJQOH010000004">
    <property type="protein sequence ID" value="KAL3688108.1"/>
    <property type="molecule type" value="Genomic_DNA"/>
</dbReference>
<dbReference type="Gene3D" id="3.10.450.50">
    <property type="match status" value="1"/>
</dbReference>
<dbReference type="Proteomes" id="UP001633002">
    <property type="component" value="Unassembled WGS sequence"/>
</dbReference>
<dbReference type="InterPro" id="IPR032710">
    <property type="entry name" value="NTF2-like_dom_sf"/>
</dbReference>